<evidence type="ECO:0000313" key="1">
    <source>
        <dbReference type="EMBL" id="AOE50147.1"/>
    </source>
</evidence>
<dbReference type="KEGG" id="ksd:KS2013_1435"/>
<dbReference type="SUPFAM" id="SSF63829">
    <property type="entry name" value="Calcium-dependent phosphotriesterase"/>
    <property type="match status" value="1"/>
</dbReference>
<reference evidence="2" key="1">
    <citation type="submission" date="2015-08" db="EMBL/GenBank/DDBJ databases">
        <authorList>
            <person name="Kim K.M."/>
        </authorList>
    </citation>
    <scope>NUCLEOTIDE SEQUENCE [LARGE SCALE GENOMIC DNA]</scope>
    <source>
        <strain evidence="2">KCTC 23892</strain>
    </source>
</reference>
<dbReference type="AlphaFoldDB" id="A0A1B3BBJ5"/>
<accession>A0A1B3BBJ5</accession>
<organism evidence="1 2">
    <name type="scientific">Kangiella sediminilitoris</name>
    <dbReference type="NCBI Taxonomy" id="1144748"/>
    <lineage>
        <taxon>Bacteria</taxon>
        <taxon>Pseudomonadati</taxon>
        <taxon>Pseudomonadota</taxon>
        <taxon>Gammaproteobacteria</taxon>
        <taxon>Kangiellales</taxon>
        <taxon>Kangiellaceae</taxon>
        <taxon>Kangiella</taxon>
    </lineage>
</organism>
<evidence type="ECO:0000313" key="2">
    <source>
        <dbReference type="Proteomes" id="UP000094147"/>
    </source>
</evidence>
<dbReference type="STRING" id="1144748.KS2013_1435"/>
<protein>
    <submittedName>
        <fullName evidence="1">Uncharacterized protein</fullName>
    </submittedName>
</protein>
<name>A0A1B3BBJ5_9GAMM</name>
<dbReference type="Proteomes" id="UP000094147">
    <property type="component" value="Chromosome"/>
</dbReference>
<dbReference type="EMBL" id="CP012418">
    <property type="protein sequence ID" value="AOE50147.1"/>
    <property type="molecule type" value="Genomic_DNA"/>
</dbReference>
<proteinExistence type="predicted"/>
<sequence>MDFDRLLSPIEGKVVLVDGSRLYRGIADRVEVSDDNGQTWKVFAKFQISFPVKILVRSHLASRLLRLGLHHFVATDDGCFYAIFNRKLYKLNQHGIVLSGPEKIQEGRPLCVAVQGNKLIYGAYSSNEKRQPMRLFSYDGDEHHTLYKFQGIRHIHGVFNDPYTAALYLTTGDYGDEAGIWKYSNGELTKIIGGGQQTRAVQLLFDEQYIYYSTDTPLEENHIYRISRSDYSVSLLAEVASSVFYGCKLGSYKFFSTVAEPSEVNTSDHIQLWGCLNEGAWVLLSNYKKDMLPMKYFQYGQLMFPHIKKEGEFLIFYKLGVTGSGRSYIIPLDALYKYFGKHS</sequence>
<keyword evidence="2" id="KW-1185">Reference proteome</keyword>
<dbReference type="RefSeq" id="WP_068991860.1">
    <property type="nucleotide sequence ID" value="NZ_CP012418.1"/>
</dbReference>
<dbReference type="OrthoDB" id="6308355at2"/>
<gene>
    <name evidence="1" type="ORF">KS2013_1435</name>
</gene>